<evidence type="ECO:0000256" key="3">
    <source>
        <dbReference type="SAM" id="Coils"/>
    </source>
</evidence>
<dbReference type="InterPro" id="IPR048349">
    <property type="entry name" value="CCDC22_N"/>
</dbReference>
<feature type="domain" description="CCDC22 coiled-coil" evidence="5">
    <location>
        <begin position="130"/>
        <end position="560"/>
    </location>
</feature>
<feature type="region of interest" description="Disordered" evidence="4">
    <location>
        <begin position="197"/>
        <end position="227"/>
    </location>
</feature>
<evidence type="ECO:0000256" key="1">
    <source>
        <dbReference type="ARBA" id="ARBA00006438"/>
    </source>
</evidence>
<feature type="domain" description="CCDC22 N-terminal" evidence="6">
    <location>
        <begin position="1"/>
        <end position="108"/>
    </location>
</feature>
<sequence length="560" mass="63548">MTQNEIIIMYHLNTIRKSDFGDDIKSVNNFGVSEVVNGVVNCIKIINSETELKTVLPQNMAQRFRAAAAIAQAVKEIGYAGDLGYQSLLYPNEKDIRKLFMFLLEKLPKDSGSVSEKTLSEAAVVQSQAACKLRESLKRSWLPPHCLRVANCYSTTTPATLLATSVCHQYTSVNYMLPPQKAVNSAMKNVEEKLGQAQKCSEKKQKKHISPSLFPQGKENRNERNKLWQQDEFRTEYLMPLIKEDDKETKSLNAVGSTTMSAPAPAAAAQIMQLQGSLVNNKLSQSNQKTEEGNEEILSSTQEVVKQREQQISDTQTSILEILEKLQEFQQSTLAAKSSLNELNETIAREQLELTSVVEEHKNKQRTSDLLPDAQQNVKKLQAALLDREAKMKILLEQWEEHSQPLQYKLQNLHEQIEGKHNSTEVVKSSLVELKEKMRQMVLEASRKEQQYHHFKEQYQNMNKDINRSAYTKRIIDISGKVRKQKQEIEQVLIDTRVIQKEINTLSGKLERTFAVLEGTSFKEAESSEAARPVYRGVTSIHQGCGELLNIIRETGTVQR</sequence>
<keyword evidence="3" id="KW-0175">Coiled coil</keyword>
<reference evidence="7 8" key="1">
    <citation type="submission" date="2024-05" db="EMBL/GenBank/DDBJ databases">
        <authorList>
            <person name="Wallberg A."/>
        </authorList>
    </citation>
    <scope>NUCLEOTIDE SEQUENCE [LARGE SCALE GENOMIC DNA]</scope>
</reference>
<gene>
    <name evidence="7" type="ORF">MNOR_LOCUS11881</name>
</gene>
<dbReference type="Pfam" id="PF21674">
    <property type="entry name" value="CCDC22_N"/>
    <property type="match status" value="1"/>
</dbReference>
<organism evidence="7 8">
    <name type="scientific">Meganyctiphanes norvegica</name>
    <name type="common">Northern krill</name>
    <name type="synonym">Thysanopoda norvegica</name>
    <dbReference type="NCBI Taxonomy" id="48144"/>
    <lineage>
        <taxon>Eukaryota</taxon>
        <taxon>Metazoa</taxon>
        <taxon>Ecdysozoa</taxon>
        <taxon>Arthropoda</taxon>
        <taxon>Crustacea</taxon>
        <taxon>Multicrustacea</taxon>
        <taxon>Malacostraca</taxon>
        <taxon>Eumalacostraca</taxon>
        <taxon>Eucarida</taxon>
        <taxon>Euphausiacea</taxon>
        <taxon>Euphausiidae</taxon>
        <taxon>Meganyctiphanes</taxon>
    </lineage>
</organism>
<feature type="coiled-coil region" evidence="3">
    <location>
        <begin position="340"/>
        <end position="398"/>
    </location>
</feature>
<dbReference type="InterPro" id="IPR048348">
    <property type="entry name" value="CCDC22_CC"/>
</dbReference>
<keyword evidence="8" id="KW-1185">Reference proteome</keyword>
<dbReference type="Pfam" id="PF05667">
    <property type="entry name" value="CCDC22_CC"/>
    <property type="match status" value="1"/>
</dbReference>
<evidence type="ECO:0000313" key="7">
    <source>
        <dbReference type="EMBL" id="CAL4082380.1"/>
    </source>
</evidence>
<evidence type="ECO:0000256" key="4">
    <source>
        <dbReference type="SAM" id="MobiDB-lite"/>
    </source>
</evidence>
<comment type="similarity">
    <text evidence="1">Belongs to the CCDC22 family.</text>
</comment>
<feature type="compositionally biased region" description="Basic and acidic residues" evidence="4">
    <location>
        <begin position="218"/>
        <end position="227"/>
    </location>
</feature>
<protein>
    <recommendedName>
        <fullName evidence="2">Coiled-coil domain-containing protein 22 homolog</fullName>
    </recommendedName>
</protein>
<feature type="non-terminal residue" evidence="7">
    <location>
        <position position="560"/>
    </location>
</feature>
<evidence type="ECO:0000259" key="5">
    <source>
        <dbReference type="Pfam" id="PF05667"/>
    </source>
</evidence>
<dbReference type="GO" id="GO:2000060">
    <property type="term" value="P:positive regulation of ubiquitin-dependent protein catabolic process"/>
    <property type="evidence" value="ECO:0007669"/>
    <property type="project" value="TreeGrafter"/>
</dbReference>
<dbReference type="EMBL" id="CAXKWB010006342">
    <property type="protein sequence ID" value="CAL4082380.1"/>
    <property type="molecule type" value="Genomic_DNA"/>
</dbReference>
<evidence type="ECO:0000313" key="8">
    <source>
        <dbReference type="Proteomes" id="UP001497623"/>
    </source>
</evidence>
<proteinExistence type="inferred from homology"/>
<dbReference type="GO" id="GO:0097602">
    <property type="term" value="F:cullin family protein binding"/>
    <property type="evidence" value="ECO:0007669"/>
    <property type="project" value="TreeGrafter"/>
</dbReference>
<comment type="caution">
    <text evidence="7">The sequence shown here is derived from an EMBL/GenBank/DDBJ whole genome shotgun (WGS) entry which is preliminary data.</text>
</comment>
<name>A0AAV2QGS1_MEGNR</name>
<accession>A0AAV2QGS1</accession>
<evidence type="ECO:0000256" key="2">
    <source>
        <dbReference type="ARBA" id="ARBA00017553"/>
    </source>
</evidence>
<evidence type="ECO:0000259" key="6">
    <source>
        <dbReference type="Pfam" id="PF21674"/>
    </source>
</evidence>
<dbReference type="PANTHER" id="PTHR15668:SF4">
    <property type="entry name" value="COILED-COIL DOMAIN-CONTAINING PROTEIN 22"/>
    <property type="match status" value="1"/>
</dbReference>
<dbReference type="PANTHER" id="PTHR15668">
    <property type="entry name" value="JM1 PROTEIN"/>
    <property type="match status" value="1"/>
</dbReference>
<dbReference type="InterPro" id="IPR008530">
    <property type="entry name" value="CCDC22"/>
</dbReference>
<dbReference type="Proteomes" id="UP001497623">
    <property type="component" value="Unassembled WGS sequence"/>
</dbReference>
<dbReference type="AlphaFoldDB" id="A0AAV2QGS1"/>
<feature type="coiled-coil region" evidence="3">
    <location>
        <begin position="431"/>
        <end position="465"/>
    </location>
</feature>